<evidence type="ECO:0000313" key="2">
    <source>
        <dbReference type="Proteomes" id="UP000613177"/>
    </source>
</evidence>
<comment type="caution">
    <text evidence="1">The sequence shown here is derived from an EMBL/GenBank/DDBJ whole genome shotgun (WGS) entry which is preliminary data.</text>
</comment>
<protein>
    <submittedName>
        <fullName evidence="1">Uncharacterized protein</fullName>
    </submittedName>
</protein>
<evidence type="ECO:0000313" key="1">
    <source>
        <dbReference type="EMBL" id="KAG2233857.1"/>
    </source>
</evidence>
<dbReference type="Proteomes" id="UP000613177">
    <property type="component" value="Unassembled WGS sequence"/>
</dbReference>
<organism evidence="1 2">
    <name type="scientific">Thamnidium elegans</name>
    <dbReference type="NCBI Taxonomy" id="101142"/>
    <lineage>
        <taxon>Eukaryota</taxon>
        <taxon>Fungi</taxon>
        <taxon>Fungi incertae sedis</taxon>
        <taxon>Mucoromycota</taxon>
        <taxon>Mucoromycotina</taxon>
        <taxon>Mucoromycetes</taxon>
        <taxon>Mucorales</taxon>
        <taxon>Mucorineae</taxon>
        <taxon>Mucoraceae</taxon>
        <taxon>Thamnidium</taxon>
    </lineage>
</organism>
<proteinExistence type="predicted"/>
<dbReference type="AlphaFoldDB" id="A0A8H7VWD4"/>
<keyword evidence="2" id="KW-1185">Reference proteome</keyword>
<name>A0A8H7VWD4_9FUNG</name>
<dbReference type="EMBL" id="JAEPRE010000068">
    <property type="protein sequence ID" value="KAG2233857.1"/>
    <property type="molecule type" value="Genomic_DNA"/>
</dbReference>
<accession>A0A8H7VWD4</accession>
<gene>
    <name evidence="1" type="ORF">INT48_005303</name>
</gene>
<reference evidence="1" key="1">
    <citation type="submission" date="2021-01" db="EMBL/GenBank/DDBJ databases">
        <title>Metabolic potential, ecology and presence of endohyphal bacteria is reflected in genomic diversity of Mucoromycotina.</title>
        <authorList>
            <person name="Muszewska A."/>
            <person name="Okrasinska A."/>
            <person name="Steczkiewicz K."/>
            <person name="Drgas O."/>
            <person name="Orlowska M."/>
            <person name="Perlinska-Lenart U."/>
            <person name="Aleksandrzak-Piekarczyk T."/>
            <person name="Szatraj K."/>
            <person name="Zielenkiewicz U."/>
            <person name="Pilsyk S."/>
            <person name="Malc E."/>
            <person name="Mieczkowski P."/>
            <person name="Kruszewska J.S."/>
            <person name="Biernat P."/>
            <person name="Pawlowska J."/>
        </authorList>
    </citation>
    <scope>NUCLEOTIDE SEQUENCE</scope>
    <source>
        <strain evidence="1">WA0000018081</strain>
    </source>
</reference>
<sequence length="326" mass="37470">MSLPTKLKSGKDLMAKGILRDPKIVNLITDSLVKTTDDYFIGNCEWTDGTRSDMVLEPKNALSDLPPLIVEIQHTINKSFMKRTVNYCLQAFTRYHNDPIILIICAEKFNQDIHKHVKLSKLPGVFSYFSQPWAEQCYIISKESIEDNLLTPLNPLIALGSFFINRSLSLTDHPFKIDSTIQYLYTSTIFQHQISTINKDTPLSFIDFQLVEYDKLLALTYSLNQPQLGEAVNSAKSRALTMKRKYEELFTAESSSNKKNTKAMKFVAEFKQKTMEQGKRMSWIACLKEGENLNILNYKNSESLRQQFFKYIKKGKSKETNPDNSN</sequence>